<dbReference type="Proteomes" id="UP000694397">
    <property type="component" value="Chromosome 1"/>
</dbReference>
<dbReference type="InterPro" id="IPR039750">
    <property type="entry name" value="DRC1/DRC2"/>
</dbReference>
<evidence type="ECO:0000256" key="9">
    <source>
        <dbReference type="ARBA" id="ARBA00046115"/>
    </source>
</evidence>
<keyword evidence="15" id="KW-1185">Reference proteome</keyword>
<evidence type="ECO:0000313" key="14">
    <source>
        <dbReference type="Ensembl" id="ENSSFOP00015052497.1"/>
    </source>
</evidence>
<dbReference type="GO" id="GO:0060285">
    <property type="term" value="P:cilium-dependent cell motility"/>
    <property type="evidence" value="ECO:0007669"/>
    <property type="project" value="TreeGrafter"/>
</dbReference>
<evidence type="ECO:0000256" key="5">
    <source>
        <dbReference type="ARBA" id="ARBA00023054"/>
    </source>
</evidence>
<dbReference type="GO" id="GO:0003352">
    <property type="term" value="P:regulation of cilium movement"/>
    <property type="evidence" value="ECO:0007669"/>
    <property type="project" value="TreeGrafter"/>
</dbReference>
<gene>
    <name evidence="14" type="primary">DRC1</name>
    <name evidence="14" type="synonym">LOC108921093</name>
</gene>
<dbReference type="AlphaFoldDB" id="A0A8C9TVZ2"/>
<feature type="compositionally biased region" description="Basic and acidic residues" evidence="11">
    <location>
        <begin position="1"/>
        <end position="23"/>
    </location>
</feature>
<evidence type="ECO:0000259" key="12">
    <source>
        <dbReference type="Pfam" id="PF14772"/>
    </source>
</evidence>
<feature type="coiled-coil region" evidence="10">
    <location>
        <begin position="242"/>
        <end position="333"/>
    </location>
</feature>
<accession>A0A8C9TVZ2</accession>
<feature type="domain" description="Dynein regulatory complex protein 1/2 N-terminal" evidence="12">
    <location>
        <begin position="52"/>
        <end position="154"/>
    </location>
</feature>
<dbReference type="PANTHER" id="PTHR21625">
    <property type="entry name" value="NYD-SP28 PROTEIN"/>
    <property type="match status" value="1"/>
</dbReference>
<feature type="coiled-coil region" evidence="10">
    <location>
        <begin position="144"/>
        <end position="189"/>
    </location>
</feature>
<dbReference type="GO" id="GO:0005858">
    <property type="term" value="C:axonemal dynein complex"/>
    <property type="evidence" value="ECO:0007669"/>
    <property type="project" value="InterPro"/>
</dbReference>
<feature type="region of interest" description="Disordered" evidence="11">
    <location>
        <begin position="1"/>
        <end position="38"/>
    </location>
</feature>
<keyword evidence="4" id="KW-0282">Flagellum</keyword>
<dbReference type="Ensembl" id="ENSSFOT00015039937.1">
    <property type="protein sequence ID" value="ENSSFOP00015052497.1"/>
    <property type="gene ID" value="ENSSFOG00015018560.2"/>
</dbReference>
<dbReference type="InterPro" id="IPR029440">
    <property type="entry name" value="DRC1_C"/>
</dbReference>
<organism evidence="14 15">
    <name type="scientific">Scleropages formosus</name>
    <name type="common">Asian bonytongue</name>
    <name type="synonym">Osteoglossum formosum</name>
    <dbReference type="NCBI Taxonomy" id="113540"/>
    <lineage>
        <taxon>Eukaryota</taxon>
        <taxon>Metazoa</taxon>
        <taxon>Chordata</taxon>
        <taxon>Craniata</taxon>
        <taxon>Vertebrata</taxon>
        <taxon>Euteleostomi</taxon>
        <taxon>Actinopterygii</taxon>
        <taxon>Neopterygii</taxon>
        <taxon>Teleostei</taxon>
        <taxon>Osteoglossocephala</taxon>
        <taxon>Osteoglossomorpha</taxon>
        <taxon>Osteoglossiformes</taxon>
        <taxon>Osteoglossidae</taxon>
        <taxon>Scleropages</taxon>
    </lineage>
</organism>
<protein>
    <recommendedName>
        <fullName evidence="3">Dynein regulatory complex protein 1</fullName>
    </recommendedName>
    <alternativeName>
        <fullName evidence="8">Coiled-coil domain-containing protein 164</fullName>
    </alternativeName>
</protein>
<reference evidence="14" key="2">
    <citation type="submission" date="2025-08" db="UniProtKB">
        <authorList>
            <consortium name="Ensembl"/>
        </authorList>
    </citation>
    <scope>IDENTIFICATION</scope>
</reference>
<proteinExistence type="inferred from homology"/>
<evidence type="ECO:0000259" key="13">
    <source>
        <dbReference type="Pfam" id="PF14775"/>
    </source>
</evidence>
<dbReference type="GO" id="GO:0070286">
    <property type="term" value="P:axonemal dynein complex assembly"/>
    <property type="evidence" value="ECO:0007669"/>
    <property type="project" value="InterPro"/>
</dbReference>
<feature type="domain" description="Dynein regulatory complex protein 1 C-terminal" evidence="13">
    <location>
        <begin position="490"/>
        <end position="549"/>
    </location>
</feature>
<evidence type="ECO:0000256" key="10">
    <source>
        <dbReference type="SAM" id="Coils"/>
    </source>
</evidence>
<dbReference type="OrthoDB" id="10260459at2759"/>
<comment type="similarity">
    <text evidence="2">Belongs to the DRC1 family.</text>
</comment>
<comment type="function">
    <text evidence="9">Component of the nexin-dynein regulatory complex (N-DRC) a key regulator of ciliary/flagellar motility which maintains the alignment and integrity of the distal axoneme and regulates microtubule sliding in motile axonemes. Plays a critical role in the assembly of N-DRC and also stabilizes the assembly of multiple inner dynein arms and radial spokes. Coassembles with CCDC65/DRC2 to form a central scaffold needed for assembly of the N-DRC and its attachment to the outer doublet microtubules.</text>
</comment>
<evidence type="ECO:0000256" key="8">
    <source>
        <dbReference type="ARBA" id="ARBA00031554"/>
    </source>
</evidence>
<feature type="region of interest" description="Disordered" evidence="11">
    <location>
        <begin position="396"/>
        <end position="425"/>
    </location>
</feature>
<evidence type="ECO:0000256" key="6">
    <source>
        <dbReference type="ARBA" id="ARBA00023069"/>
    </source>
</evidence>
<dbReference type="PANTHER" id="PTHR21625:SF1">
    <property type="entry name" value="DYNEIN REGULATORY COMPLEX PROTEIN 1"/>
    <property type="match status" value="1"/>
</dbReference>
<reference evidence="14 15" key="1">
    <citation type="submission" date="2019-04" db="EMBL/GenBank/DDBJ databases">
        <authorList>
            <consortium name="Wellcome Sanger Institute Data Sharing"/>
        </authorList>
    </citation>
    <scope>NUCLEOTIDE SEQUENCE [LARGE SCALE GENOMIC DNA]</scope>
</reference>
<keyword evidence="7" id="KW-0966">Cell projection</keyword>
<evidence type="ECO:0000256" key="3">
    <source>
        <dbReference type="ARBA" id="ARBA00013815"/>
    </source>
</evidence>
<dbReference type="Pfam" id="PF14775">
    <property type="entry name" value="NYD-SP28_assoc"/>
    <property type="match status" value="1"/>
</dbReference>
<evidence type="ECO:0000256" key="11">
    <source>
        <dbReference type="SAM" id="MobiDB-lite"/>
    </source>
</evidence>
<name>A0A8C9TVZ2_SCLFO</name>
<evidence type="ECO:0000256" key="1">
    <source>
        <dbReference type="ARBA" id="ARBA00004611"/>
    </source>
</evidence>
<sequence length="575" mass="68189">MVEMCRKTFCDESKDMKDPEDKKRSQKQMESSKKRVAKVQNDGTVLVTNIRVAADFREAQRRAEQKEASRRRIEKLEMEAKTSLEKFEEISRRWTAAREKDVPQELREALNQQQQLCAVLLEDKNRLIKDLHQVRLKANDDRYVKDLKKQAEHVDLMIERMEEQIKNLMRCYREELDQIEKVFSEERKELLSSNRRVWEQMAHERRDKELDFLVQRMRKVEECEILLQKLRMEDEEEYNMVKIKLDNDVQTLEQQLQQMKATYQLNQEKLEYNFQVLKKRDEENIATKSQQKRKITRLQDAINNLKMRCAKQEKQAREENQSLSDDYQRVMQQYRDVHQKMRHFVTTDAKKFDEIWLMNEAEVKELAEKALQINRLVHEQQLALPWVRPALPSMGQAGRRGAPYVSSPSDLRAPEKPRTKSLKNEQLKNKKSLANLYIYVQFSSTKLKIRCITVRNLFMWGLVFAATTVTMSQQSRNLSSPERSEVQTAAYWQTMASIIPESKLKVWGALESALGKYYTVLNERSELLVETQNLQQQNMELKMLLHQYLSSKVNAELVVPPTRLMQLNKNNFSSE</sequence>
<dbReference type="Pfam" id="PF14772">
    <property type="entry name" value="NYD-SP28"/>
    <property type="match status" value="1"/>
</dbReference>
<evidence type="ECO:0000256" key="4">
    <source>
        <dbReference type="ARBA" id="ARBA00022846"/>
    </source>
</evidence>
<feature type="compositionally biased region" description="Basic and acidic residues" evidence="11">
    <location>
        <begin position="412"/>
        <end position="425"/>
    </location>
</feature>
<evidence type="ECO:0000256" key="7">
    <source>
        <dbReference type="ARBA" id="ARBA00023273"/>
    </source>
</evidence>
<reference evidence="14" key="3">
    <citation type="submission" date="2025-09" db="UniProtKB">
        <authorList>
            <consortium name="Ensembl"/>
        </authorList>
    </citation>
    <scope>IDENTIFICATION</scope>
</reference>
<keyword evidence="6" id="KW-0969">Cilium</keyword>
<dbReference type="InterPro" id="IPR039505">
    <property type="entry name" value="DRC1/2_N"/>
</dbReference>
<keyword evidence="5 10" id="KW-0175">Coiled coil</keyword>
<evidence type="ECO:0000256" key="2">
    <source>
        <dbReference type="ARBA" id="ARBA00009688"/>
    </source>
</evidence>
<evidence type="ECO:0000313" key="15">
    <source>
        <dbReference type="Proteomes" id="UP000694397"/>
    </source>
</evidence>
<dbReference type="GeneTree" id="ENSGT00940000153804"/>
<comment type="subcellular location">
    <subcellularLocation>
        <location evidence="1">Cytoplasm</location>
        <location evidence="1">Cytoskeleton</location>
        <location evidence="1">Flagellum axoneme</location>
    </subcellularLocation>
</comment>